<dbReference type="EMBL" id="CAKLBY020000222">
    <property type="protein sequence ID" value="CAK7935810.1"/>
    <property type="molecule type" value="Genomic_DNA"/>
</dbReference>
<protein>
    <submittedName>
        <fullName evidence="3">Uncharacterized protein</fullName>
    </submittedName>
</protein>
<reference evidence="3" key="1">
    <citation type="submission" date="2024-01" db="EMBL/GenBank/DDBJ databases">
        <authorList>
            <person name="Webb A."/>
        </authorList>
    </citation>
    <scope>NUCLEOTIDE SEQUENCE</scope>
    <source>
        <strain evidence="3">Pm1</strain>
    </source>
</reference>
<dbReference type="EMBL" id="CAKLBY020000192">
    <property type="protein sequence ID" value="CAK7932763.1"/>
    <property type="molecule type" value="Genomic_DNA"/>
</dbReference>
<keyword evidence="1" id="KW-0812">Transmembrane</keyword>
<feature type="transmembrane region" description="Helical" evidence="1">
    <location>
        <begin position="47"/>
        <end position="65"/>
    </location>
</feature>
<gene>
    <name evidence="2" type="ORF">PM001_LOCUS17913</name>
    <name evidence="3" type="ORF">PM001_LOCUS20960</name>
</gene>
<keyword evidence="1" id="KW-0472">Membrane</keyword>
<feature type="transmembrane region" description="Helical" evidence="1">
    <location>
        <begin position="106"/>
        <end position="124"/>
    </location>
</feature>
<evidence type="ECO:0000313" key="3">
    <source>
        <dbReference type="EMBL" id="CAK7935810.1"/>
    </source>
</evidence>
<proteinExistence type="predicted"/>
<keyword evidence="1" id="KW-1133">Transmembrane helix</keyword>
<accession>A0AAV1UMS1</accession>
<dbReference type="Proteomes" id="UP001162060">
    <property type="component" value="Unassembled WGS sequence"/>
</dbReference>
<evidence type="ECO:0000256" key="1">
    <source>
        <dbReference type="SAM" id="Phobius"/>
    </source>
</evidence>
<comment type="caution">
    <text evidence="3">The sequence shown here is derived from an EMBL/GenBank/DDBJ whole genome shotgun (WGS) entry which is preliminary data.</text>
</comment>
<name>A0AAV1UMS1_9STRA</name>
<dbReference type="AlphaFoldDB" id="A0AAV1UMS1"/>
<evidence type="ECO:0000313" key="4">
    <source>
        <dbReference type="Proteomes" id="UP001162060"/>
    </source>
</evidence>
<evidence type="ECO:0000313" key="2">
    <source>
        <dbReference type="EMBL" id="CAK7932763.1"/>
    </source>
</evidence>
<organism evidence="3 4">
    <name type="scientific">Peronospora matthiolae</name>
    <dbReference type="NCBI Taxonomy" id="2874970"/>
    <lineage>
        <taxon>Eukaryota</taxon>
        <taxon>Sar</taxon>
        <taxon>Stramenopiles</taxon>
        <taxon>Oomycota</taxon>
        <taxon>Peronosporomycetes</taxon>
        <taxon>Peronosporales</taxon>
        <taxon>Peronosporaceae</taxon>
        <taxon>Peronospora</taxon>
    </lineage>
</organism>
<sequence>MVYSIQGGSHYVGLCHRLHWLDALSEASARACRQWREERGSVKAKDAYMFPLIGSGVLLGFYILFKSHRGVQSTGALATVQRQLEDVHAHLESAVLRPYKLVLSQARMLTVVLASIIAAAWFQTKHY</sequence>